<name>W6QWJ5_PENRF</name>
<accession>W6QWJ5</accession>
<dbReference type="Proteomes" id="UP000030686">
    <property type="component" value="Unassembled WGS sequence"/>
</dbReference>
<evidence type="ECO:0000313" key="2">
    <source>
        <dbReference type="Proteomes" id="UP000030686"/>
    </source>
</evidence>
<protein>
    <submittedName>
        <fullName evidence="1">Uncharacterized protein</fullName>
    </submittedName>
</protein>
<keyword evidence="2" id="KW-1185">Reference proteome</keyword>
<organism evidence="1 2">
    <name type="scientific">Penicillium roqueforti (strain FM164)</name>
    <dbReference type="NCBI Taxonomy" id="1365484"/>
    <lineage>
        <taxon>Eukaryota</taxon>
        <taxon>Fungi</taxon>
        <taxon>Dikarya</taxon>
        <taxon>Ascomycota</taxon>
        <taxon>Pezizomycotina</taxon>
        <taxon>Eurotiomycetes</taxon>
        <taxon>Eurotiomycetidae</taxon>
        <taxon>Eurotiales</taxon>
        <taxon>Aspergillaceae</taxon>
        <taxon>Penicillium</taxon>
    </lineage>
</organism>
<reference evidence="1" key="1">
    <citation type="journal article" date="2014" name="Nat. Commun.">
        <title>Multiple recent horizontal transfers of a large genomic region in cheese making fungi.</title>
        <authorList>
            <person name="Cheeseman K."/>
            <person name="Ropars J."/>
            <person name="Renault P."/>
            <person name="Dupont J."/>
            <person name="Gouzy J."/>
            <person name="Branca A."/>
            <person name="Abraham A.L."/>
            <person name="Ceppi M."/>
            <person name="Conseiller E."/>
            <person name="Debuchy R."/>
            <person name="Malagnac F."/>
            <person name="Goarin A."/>
            <person name="Silar P."/>
            <person name="Lacoste S."/>
            <person name="Sallet E."/>
            <person name="Bensimon A."/>
            <person name="Giraud T."/>
            <person name="Brygoo Y."/>
        </authorList>
    </citation>
    <scope>NUCLEOTIDE SEQUENCE [LARGE SCALE GENOMIC DNA]</scope>
    <source>
        <strain evidence="1">FM164</strain>
    </source>
</reference>
<evidence type="ECO:0000313" key="1">
    <source>
        <dbReference type="EMBL" id="CDM38529.1"/>
    </source>
</evidence>
<proteinExistence type="predicted"/>
<dbReference type="AlphaFoldDB" id="W6QWJ5"/>
<dbReference type="EMBL" id="HG792028">
    <property type="protein sequence ID" value="CDM38529.1"/>
    <property type="molecule type" value="Genomic_DNA"/>
</dbReference>
<dbReference type="OrthoDB" id="194358at2759"/>
<sequence length="125" mass="13822">MILEEDTEVLLRRAWLLQIAAAPGVRPLHSIGRDKDTRLLDYFAAFIQQNMFTTSFSSIVPDLTPLISTSPVLYDVVIAIGTLYANRCTGGHALQGEKSSYVHAMTSYHKSMGFLRTSLGNSNVM</sequence>
<gene>
    <name evidence="1" type="ORF">PROQFM164_S14g000028</name>
</gene>